<keyword evidence="5" id="KW-0812">Transmembrane</keyword>
<evidence type="ECO:0000256" key="5">
    <source>
        <dbReference type="SAM" id="Phobius"/>
    </source>
</evidence>
<evidence type="ECO:0000259" key="6">
    <source>
        <dbReference type="Pfam" id="PF00496"/>
    </source>
</evidence>
<evidence type="ECO:0000313" key="8">
    <source>
        <dbReference type="Proteomes" id="UP000048926"/>
    </source>
</evidence>
<keyword evidence="8" id="KW-1185">Reference proteome</keyword>
<accession>A0A0M6XZV8</accession>
<comment type="subcellular location">
    <subcellularLocation>
        <location evidence="1">Periplasm</location>
    </subcellularLocation>
</comment>
<dbReference type="Gene3D" id="3.90.76.10">
    <property type="entry name" value="Dipeptide-binding Protein, Domain 1"/>
    <property type="match status" value="1"/>
</dbReference>
<sequence>MKDKYKDTEMLEKLGEAARSGRISRRDFLNYSMAAGVAASAATGLWTTKAKAQPKQGGTFKVGIHDGNTSDTHDPGTYLTIAMIVLAHTHRSYLTLIEPDGSLGPDIATEWTANADATEWTFKLNENVTFHSGRKMTADDVIASMNHHRGDSTTSAAKALLTDVADIVKDGDNTIVFKLSSGNADLPWLMTDYHLAICPANADGSIDWASGDGTGPYKIETGDFGVRFSLTRHDGWHLDGAHFDGVELIILTDPNARQTALVTGDVDAVSLIDLKTMGLLARNPNLEIDNVPSASTLTMPMFCDTPPFDNKDVRNALKLAMNRDEIIEKIAFGAATKANDFHHSPAMPYWPDDIPQHDYDPDQAKSLLKKAGAEGLSISISSAESIYSGAVDLCVLYAEHAKAAGIDIKVVREPNDGYYSDVWLKKPFCVVAWGARPTPDVMYSLAYKSDAAWNESHWQNERFNELLLMAKAELDDTRRAEMYREMALLAHDDGGTIIPFFRNFVYARRSNVQHGEQLASSWELDGARACSRWWFDS</sequence>
<keyword evidence="5" id="KW-1133">Transmembrane helix</keyword>
<keyword evidence="4" id="KW-0732">Signal</keyword>
<organism evidence="7 8">
    <name type="scientific">Roseibium aggregatum</name>
    <dbReference type="NCBI Taxonomy" id="187304"/>
    <lineage>
        <taxon>Bacteria</taxon>
        <taxon>Pseudomonadati</taxon>
        <taxon>Pseudomonadota</taxon>
        <taxon>Alphaproteobacteria</taxon>
        <taxon>Hyphomicrobiales</taxon>
        <taxon>Stappiaceae</taxon>
        <taxon>Roseibium</taxon>
    </lineage>
</organism>
<keyword evidence="3" id="KW-0813">Transport</keyword>
<dbReference type="InterPro" id="IPR006311">
    <property type="entry name" value="TAT_signal"/>
</dbReference>
<dbReference type="InterPro" id="IPR030678">
    <property type="entry name" value="Peptide/Ni-bd"/>
</dbReference>
<feature type="domain" description="Solute-binding protein family 5" evidence="6">
    <location>
        <begin position="104"/>
        <end position="451"/>
    </location>
</feature>
<dbReference type="PANTHER" id="PTHR30290">
    <property type="entry name" value="PERIPLASMIC BINDING COMPONENT OF ABC TRANSPORTER"/>
    <property type="match status" value="1"/>
</dbReference>
<evidence type="ECO:0000256" key="3">
    <source>
        <dbReference type="ARBA" id="ARBA00022448"/>
    </source>
</evidence>
<dbReference type="GO" id="GO:0043190">
    <property type="term" value="C:ATP-binding cassette (ABC) transporter complex"/>
    <property type="evidence" value="ECO:0007669"/>
    <property type="project" value="InterPro"/>
</dbReference>
<dbReference type="STRING" id="187304.B0E33_25145"/>
<dbReference type="Gene3D" id="3.40.190.10">
    <property type="entry name" value="Periplasmic binding protein-like II"/>
    <property type="match status" value="1"/>
</dbReference>
<dbReference type="InterPro" id="IPR039424">
    <property type="entry name" value="SBP_5"/>
</dbReference>
<proteinExistence type="inferred from homology"/>
<evidence type="ECO:0000256" key="4">
    <source>
        <dbReference type="ARBA" id="ARBA00022729"/>
    </source>
</evidence>
<gene>
    <name evidence="7" type="primary">dppA_1</name>
    <name evidence="7" type="ORF">LAL4801_00999</name>
</gene>
<dbReference type="Pfam" id="PF00496">
    <property type="entry name" value="SBP_bac_5"/>
    <property type="match status" value="1"/>
</dbReference>
<feature type="transmembrane region" description="Helical" evidence="5">
    <location>
        <begin position="28"/>
        <end position="46"/>
    </location>
</feature>
<keyword evidence="5" id="KW-0472">Membrane</keyword>
<dbReference type="SUPFAM" id="SSF53850">
    <property type="entry name" value="Periplasmic binding protein-like II"/>
    <property type="match status" value="1"/>
</dbReference>
<dbReference type="PIRSF" id="PIRSF002741">
    <property type="entry name" value="MppA"/>
    <property type="match status" value="1"/>
</dbReference>
<evidence type="ECO:0000256" key="1">
    <source>
        <dbReference type="ARBA" id="ARBA00004418"/>
    </source>
</evidence>
<protein>
    <submittedName>
        <fullName evidence="7">Dipeptide-binding protein</fullName>
    </submittedName>
</protein>
<dbReference type="InterPro" id="IPR000914">
    <property type="entry name" value="SBP_5_dom"/>
</dbReference>
<name>A0A0M6XZV8_9HYPH</name>
<dbReference type="GO" id="GO:0015833">
    <property type="term" value="P:peptide transport"/>
    <property type="evidence" value="ECO:0007669"/>
    <property type="project" value="TreeGrafter"/>
</dbReference>
<evidence type="ECO:0000256" key="2">
    <source>
        <dbReference type="ARBA" id="ARBA00005695"/>
    </source>
</evidence>
<dbReference type="CDD" id="cd08503">
    <property type="entry name" value="PBP2_NikA_DppA_OppA_like_17"/>
    <property type="match status" value="1"/>
</dbReference>
<evidence type="ECO:0000313" key="7">
    <source>
        <dbReference type="EMBL" id="CTQ42568.1"/>
    </source>
</evidence>
<dbReference type="NCBIfam" id="TIGR01409">
    <property type="entry name" value="TAT_signal_seq"/>
    <property type="match status" value="1"/>
</dbReference>
<dbReference type="Proteomes" id="UP000048926">
    <property type="component" value="Unassembled WGS sequence"/>
</dbReference>
<dbReference type="GO" id="GO:1904680">
    <property type="term" value="F:peptide transmembrane transporter activity"/>
    <property type="evidence" value="ECO:0007669"/>
    <property type="project" value="TreeGrafter"/>
</dbReference>
<dbReference type="RefSeq" id="WP_055654603.1">
    <property type="nucleotide sequence ID" value="NZ_CP087156.1"/>
</dbReference>
<comment type="similarity">
    <text evidence="2">Belongs to the bacterial solute-binding protein 5 family.</text>
</comment>
<reference evidence="8" key="1">
    <citation type="submission" date="2015-07" db="EMBL/GenBank/DDBJ databases">
        <authorList>
            <person name="Rodrigo-Torres Lidia"/>
            <person name="Arahal R.David."/>
        </authorList>
    </citation>
    <scope>NUCLEOTIDE SEQUENCE [LARGE SCALE GENOMIC DNA]</scope>
    <source>
        <strain evidence="8">CECT 4801</strain>
    </source>
</reference>
<dbReference type="AlphaFoldDB" id="A0A0M6XZV8"/>
<dbReference type="PANTHER" id="PTHR30290:SF10">
    <property type="entry name" value="PERIPLASMIC OLIGOPEPTIDE-BINDING PROTEIN-RELATED"/>
    <property type="match status" value="1"/>
</dbReference>
<dbReference type="GO" id="GO:0030288">
    <property type="term" value="C:outer membrane-bounded periplasmic space"/>
    <property type="evidence" value="ECO:0007669"/>
    <property type="project" value="UniProtKB-ARBA"/>
</dbReference>
<dbReference type="KEGG" id="lagg:B0E33_25145"/>
<dbReference type="EMBL" id="CXST01000001">
    <property type="protein sequence ID" value="CTQ42568.1"/>
    <property type="molecule type" value="Genomic_DNA"/>
</dbReference>
<dbReference type="PROSITE" id="PS51318">
    <property type="entry name" value="TAT"/>
    <property type="match status" value="1"/>
</dbReference>
<dbReference type="OrthoDB" id="9803988at2"/>
<dbReference type="Gene3D" id="3.10.105.10">
    <property type="entry name" value="Dipeptide-binding Protein, Domain 3"/>
    <property type="match status" value="1"/>
</dbReference>
<dbReference type="InterPro" id="IPR019546">
    <property type="entry name" value="TAT_signal_bac_arc"/>
</dbReference>